<keyword evidence="1" id="KW-0539">Nucleus</keyword>
<accession>A0AA41VHS0</accession>
<gene>
    <name evidence="3" type="ORF">MKW94_012628</name>
</gene>
<dbReference type="PANTHER" id="PTHR45950">
    <property type="entry name" value="HOMEOBOX-LEUCINE ZIPPER PROTEIN ATHB-14"/>
    <property type="match status" value="1"/>
</dbReference>
<evidence type="ECO:0000313" key="3">
    <source>
        <dbReference type="EMBL" id="MCL7041516.1"/>
    </source>
</evidence>
<reference evidence="3" key="1">
    <citation type="submission" date="2022-03" db="EMBL/GenBank/DDBJ databases">
        <title>A functionally conserved STORR gene fusion in Papaver species that diverged 16.8 million years ago.</title>
        <authorList>
            <person name="Catania T."/>
        </authorList>
    </citation>
    <scope>NUCLEOTIDE SEQUENCE</scope>
    <source>
        <strain evidence="3">S-191538</strain>
    </source>
</reference>
<dbReference type="Proteomes" id="UP001177140">
    <property type="component" value="Unassembled WGS sequence"/>
</dbReference>
<name>A0AA41VHS0_PAPNU</name>
<dbReference type="PANTHER" id="PTHR45950:SF7">
    <property type="entry name" value="HOMEOBOX-LEUCINE ZIPPER PROTEIN ATHB-14"/>
    <property type="match status" value="1"/>
</dbReference>
<evidence type="ECO:0000256" key="1">
    <source>
        <dbReference type="ARBA" id="ARBA00023242"/>
    </source>
</evidence>
<dbReference type="InterPro" id="IPR013978">
    <property type="entry name" value="MEKHLA"/>
</dbReference>
<protein>
    <recommendedName>
        <fullName evidence="2">MEKHLA domain-containing protein</fullName>
    </recommendedName>
</protein>
<comment type="caution">
    <text evidence="3">The sequence shown here is derived from an EMBL/GenBank/DDBJ whole genome shotgun (WGS) entry which is preliminary data.</text>
</comment>
<organism evidence="3 4">
    <name type="scientific">Papaver nudicaule</name>
    <name type="common">Iceland poppy</name>
    <dbReference type="NCBI Taxonomy" id="74823"/>
    <lineage>
        <taxon>Eukaryota</taxon>
        <taxon>Viridiplantae</taxon>
        <taxon>Streptophyta</taxon>
        <taxon>Embryophyta</taxon>
        <taxon>Tracheophyta</taxon>
        <taxon>Spermatophyta</taxon>
        <taxon>Magnoliopsida</taxon>
        <taxon>Ranunculales</taxon>
        <taxon>Papaveraceae</taxon>
        <taxon>Papaveroideae</taxon>
        <taxon>Papaver</taxon>
    </lineage>
</organism>
<dbReference type="InterPro" id="IPR044830">
    <property type="entry name" value="HD-Zip_III"/>
</dbReference>
<evidence type="ECO:0000313" key="4">
    <source>
        <dbReference type="Proteomes" id="UP001177140"/>
    </source>
</evidence>
<dbReference type="GO" id="GO:0003700">
    <property type="term" value="F:DNA-binding transcription factor activity"/>
    <property type="evidence" value="ECO:0007669"/>
    <property type="project" value="InterPro"/>
</dbReference>
<dbReference type="AlphaFoldDB" id="A0AA41VHS0"/>
<dbReference type="Pfam" id="PF08670">
    <property type="entry name" value="MEKHLA"/>
    <property type="match status" value="1"/>
</dbReference>
<keyword evidence="4" id="KW-1185">Reference proteome</keyword>
<feature type="non-terminal residue" evidence="3">
    <location>
        <position position="1"/>
    </location>
</feature>
<proteinExistence type="predicted"/>
<feature type="domain" description="MEKHLA" evidence="2">
    <location>
        <begin position="42"/>
        <end position="89"/>
    </location>
</feature>
<dbReference type="EMBL" id="JAJJMA010224523">
    <property type="protein sequence ID" value="MCL7041516.1"/>
    <property type="molecule type" value="Genomic_DNA"/>
</dbReference>
<sequence length="90" mass="9945">MARQYVRSIVGSVQRVAMAIAPSRLNSTLGQKTLPGSPVALTLARWISRSYRFHTGMELLQVDPQASGDTLLKSLWHHTDAIMCCSMKSN</sequence>
<evidence type="ECO:0000259" key="2">
    <source>
        <dbReference type="Pfam" id="PF08670"/>
    </source>
</evidence>